<dbReference type="SUPFAM" id="SSF143631">
    <property type="entry name" value="ApbE-like"/>
    <property type="match status" value="1"/>
</dbReference>
<feature type="binding site" evidence="11">
    <location>
        <position position="300"/>
    </location>
    <ligand>
        <name>Mg(2+)</name>
        <dbReference type="ChEBI" id="CHEBI:18420"/>
    </ligand>
</feature>
<comment type="caution">
    <text evidence="13">The sequence shown here is derived from an EMBL/GenBank/DDBJ whole genome shotgun (WGS) entry which is preliminary data.</text>
</comment>
<evidence type="ECO:0000256" key="6">
    <source>
        <dbReference type="ARBA" id="ARBA00022827"/>
    </source>
</evidence>
<keyword evidence="4 10" id="KW-0808">Transferase</keyword>
<dbReference type="InterPro" id="IPR024932">
    <property type="entry name" value="ApbE"/>
</dbReference>
<evidence type="ECO:0000256" key="7">
    <source>
        <dbReference type="ARBA" id="ARBA00022842"/>
    </source>
</evidence>
<dbReference type="AlphaFoldDB" id="A0A366IF03"/>
<comment type="subcellular location">
    <subcellularLocation>
        <location evidence="12">Cell inner membrane</location>
        <topology evidence="12">Lipid-anchor</topology>
        <orientation evidence="12">Periplasmic side</orientation>
    </subcellularLocation>
</comment>
<comment type="similarity">
    <text evidence="10 12">Belongs to the ApbE family.</text>
</comment>
<dbReference type="EC" id="2.7.1.180" evidence="1 10"/>
<comment type="catalytic activity">
    <reaction evidence="9 10 12">
        <text>L-threonyl-[protein] + FAD = FMN-L-threonyl-[protein] + AMP + H(+)</text>
        <dbReference type="Rhea" id="RHEA:36847"/>
        <dbReference type="Rhea" id="RHEA-COMP:11060"/>
        <dbReference type="Rhea" id="RHEA-COMP:11061"/>
        <dbReference type="ChEBI" id="CHEBI:15378"/>
        <dbReference type="ChEBI" id="CHEBI:30013"/>
        <dbReference type="ChEBI" id="CHEBI:57692"/>
        <dbReference type="ChEBI" id="CHEBI:74257"/>
        <dbReference type="ChEBI" id="CHEBI:456215"/>
        <dbReference type="EC" id="2.7.1.180"/>
    </reaction>
</comment>
<proteinExistence type="inferred from homology"/>
<evidence type="ECO:0000313" key="13">
    <source>
        <dbReference type="EMBL" id="RBP69963.1"/>
    </source>
</evidence>
<dbReference type="PANTHER" id="PTHR30040:SF2">
    <property type="entry name" value="FAD:PROTEIN FMN TRANSFERASE"/>
    <property type="match status" value="1"/>
</dbReference>
<dbReference type="PIRSF" id="PIRSF006268">
    <property type="entry name" value="ApbE"/>
    <property type="match status" value="1"/>
</dbReference>
<keyword evidence="12" id="KW-0472">Membrane</keyword>
<reference evidence="13 14" key="1">
    <citation type="submission" date="2018-06" db="EMBL/GenBank/DDBJ databases">
        <title>Genomic Encyclopedia of Type Strains, Phase IV (KMG-IV): sequencing the most valuable type-strain genomes for metagenomic binning, comparative biology and taxonomic classification.</title>
        <authorList>
            <person name="Goeker M."/>
        </authorList>
    </citation>
    <scope>NUCLEOTIDE SEQUENCE [LARGE SCALE GENOMIC DNA]</scope>
    <source>
        <strain evidence="13 14">DSM 22112</strain>
    </source>
</reference>
<keyword evidence="3 10" id="KW-0285">Flavoprotein</keyword>
<evidence type="ECO:0000256" key="10">
    <source>
        <dbReference type="PIRNR" id="PIRNR006268"/>
    </source>
</evidence>
<evidence type="ECO:0000256" key="12">
    <source>
        <dbReference type="RuleBase" id="RU363002"/>
    </source>
</evidence>
<keyword evidence="7 10" id="KW-0460">Magnesium</keyword>
<evidence type="ECO:0000256" key="9">
    <source>
        <dbReference type="ARBA" id="ARBA00048540"/>
    </source>
</evidence>
<comment type="cofactor">
    <cofactor evidence="11">
        <name>Mg(2+)</name>
        <dbReference type="ChEBI" id="CHEBI:18420"/>
    </cofactor>
    <cofactor evidence="11">
        <name>Mn(2+)</name>
        <dbReference type="ChEBI" id="CHEBI:29035"/>
    </cofactor>
    <text evidence="11">Magnesium. Can also use manganese.</text>
</comment>
<dbReference type="GO" id="GO:0016740">
    <property type="term" value="F:transferase activity"/>
    <property type="evidence" value="ECO:0007669"/>
    <property type="project" value="UniProtKB-UniRule"/>
</dbReference>
<keyword evidence="12" id="KW-0997">Cell inner membrane</keyword>
<evidence type="ECO:0000256" key="3">
    <source>
        <dbReference type="ARBA" id="ARBA00022630"/>
    </source>
</evidence>
<evidence type="ECO:0000256" key="2">
    <source>
        <dbReference type="ARBA" id="ARBA00016337"/>
    </source>
</evidence>
<gene>
    <name evidence="13" type="ORF">DES36_1015</name>
</gene>
<comment type="function">
    <text evidence="12">Flavin transferase that catalyzes the transfer of the FMN moiety of FAD and its covalent binding to the hydroxyl group of a threonine residue in a target flavoprotein.</text>
</comment>
<feature type="binding site" evidence="11">
    <location>
        <position position="296"/>
    </location>
    <ligand>
        <name>Mg(2+)</name>
        <dbReference type="ChEBI" id="CHEBI:18420"/>
    </ligand>
</feature>
<keyword evidence="12" id="KW-1003">Cell membrane</keyword>
<accession>A0A366IF03</accession>
<evidence type="ECO:0000256" key="5">
    <source>
        <dbReference type="ARBA" id="ARBA00022723"/>
    </source>
</evidence>
<keyword evidence="5 10" id="KW-0479">Metal-binding</keyword>
<evidence type="ECO:0000256" key="11">
    <source>
        <dbReference type="PIRSR" id="PIRSR006268-2"/>
    </source>
</evidence>
<dbReference type="Pfam" id="PF02424">
    <property type="entry name" value="ApbE"/>
    <property type="match status" value="1"/>
</dbReference>
<feature type="binding site" evidence="11">
    <location>
        <position position="182"/>
    </location>
    <ligand>
        <name>Mg(2+)</name>
        <dbReference type="ChEBI" id="CHEBI:18420"/>
    </ligand>
</feature>
<evidence type="ECO:0000256" key="1">
    <source>
        <dbReference type="ARBA" id="ARBA00011955"/>
    </source>
</evidence>
<feature type="signal peptide" evidence="12">
    <location>
        <begin position="1"/>
        <end position="21"/>
    </location>
</feature>
<evidence type="ECO:0000256" key="8">
    <source>
        <dbReference type="ARBA" id="ARBA00031306"/>
    </source>
</evidence>
<evidence type="ECO:0000256" key="4">
    <source>
        <dbReference type="ARBA" id="ARBA00022679"/>
    </source>
</evidence>
<dbReference type="Gene3D" id="3.10.520.10">
    <property type="entry name" value="ApbE-like domains"/>
    <property type="match status" value="1"/>
</dbReference>
<dbReference type="PANTHER" id="PTHR30040">
    <property type="entry name" value="THIAMINE BIOSYNTHESIS LIPOPROTEIN APBE"/>
    <property type="match status" value="1"/>
</dbReference>
<protein>
    <recommendedName>
        <fullName evidence="2 10">FAD:protein FMN transferase</fullName>
        <ecNumber evidence="1 10">2.7.1.180</ecNumber>
    </recommendedName>
    <alternativeName>
        <fullName evidence="8 10">Flavin transferase</fullName>
    </alternativeName>
</protein>
<feature type="chain" id="PRO_5039755427" description="FAD:protein FMN transferase" evidence="12">
    <location>
        <begin position="22"/>
        <end position="356"/>
    </location>
</feature>
<dbReference type="InterPro" id="IPR003374">
    <property type="entry name" value="ApbE-like_sf"/>
</dbReference>
<keyword evidence="12" id="KW-0732">Signal</keyword>
<keyword evidence="6 10" id="KW-0274">FAD</keyword>
<dbReference type="GO" id="GO:0005886">
    <property type="term" value="C:plasma membrane"/>
    <property type="evidence" value="ECO:0007669"/>
    <property type="project" value="UniProtKB-SubCell"/>
</dbReference>
<name>A0A366IF03_9FIRM</name>
<dbReference type="GO" id="GO:0046872">
    <property type="term" value="F:metal ion binding"/>
    <property type="evidence" value="ECO:0007669"/>
    <property type="project" value="UniProtKB-UniRule"/>
</dbReference>
<keyword evidence="12 13" id="KW-0449">Lipoprotein</keyword>
<dbReference type="Proteomes" id="UP000253490">
    <property type="component" value="Unassembled WGS sequence"/>
</dbReference>
<sequence>MYLLKKLFCILAIITTLFTIAGCTDNKSNQDVQQEYVSKTDFYLDTVVDIKIYNPNNKSAEVIDKAMERIGALEEILSIHIEGSDLWKVKENAGIKPVEVSKETMEVMKASLKYSEYTNGLFDVTTGPLVDLWAINPPNGYVPTEEELQTTLSKVNYNNMIIDEENNTIFLKDKGMIANLGAIAKGYIADEVKEILVENDVKNAIINLGGNVLLVGGKPDNSGFKIGVQDPNSDRGAYLGVIDDRDLSVVSSGDYERYFEVEGKRYHHILNPATGYPADNEIRQVTILSKLSVDGDGLSTSTFVLGLKDGMKLIESIDDVEGIFVTKDHKIYLTSGIRDSFVFDEVNYGDQYTVVK</sequence>
<evidence type="ECO:0000313" key="14">
    <source>
        <dbReference type="Proteomes" id="UP000253490"/>
    </source>
</evidence>
<dbReference type="EMBL" id="QNRX01000001">
    <property type="protein sequence ID" value="RBP69963.1"/>
    <property type="molecule type" value="Genomic_DNA"/>
</dbReference>
<organism evidence="13 14">
    <name type="scientific">Alkalibaculum bacchi</name>
    <dbReference type="NCBI Taxonomy" id="645887"/>
    <lineage>
        <taxon>Bacteria</taxon>
        <taxon>Bacillati</taxon>
        <taxon>Bacillota</taxon>
        <taxon>Clostridia</taxon>
        <taxon>Eubacteriales</taxon>
        <taxon>Eubacteriaceae</taxon>
        <taxon>Alkalibaculum</taxon>
    </lineage>
</organism>
<keyword evidence="14" id="KW-1185">Reference proteome</keyword>
<dbReference type="PROSITE" id="PS51257">
    <property type="entry name" value="PROKAR_LIPOPROTEIN"/>
    <property type="match status" value="1"/>
</dbReference>